<feature type="transmembrane region" description="Helical" evidence="10">
    <location>
        <begin position="101"/>
        <end position="124"/>
    </location>
</feature>
<dbReference type="eggNOG" id="COG0559">
    <property type="taxonomic scope" value="Bacteria"/>
</dbReference>
<dbReference type="GO" id="GO:0005886">
    <property type="term" value="C:plasma membrane"/>
    <property type="evidence" value="ECO:0007669"/>
    <property type="project" value="UniProtKB-SubCell"/>
</dbReference>
<gene>
    <name evidence="11" type="ORF">ThesuDRAFT_00483</name>
</gene>
<feature type="transmembrane region" description="Helical" evidence="10">
    <location>
        <begin position="77"/>
        <end position="95"/>
    </location>
</feature>
<feature type="transmembrane region" description="Helical" evidence="10">
    <location>
        <begin position="136"/>
        <end position="158"/>
    </location>
</feature>
<dbReference type="InterPro" id="IPR052157">
    <property type="entry name" value="BCAA_transport_permease"/>
</dbReference>
<keyword evidence="2" id="KW-0813">Transport</keyword>
<evidence type="ECO:0000313" key="12">
    <source>
        <dbReference type="Proteomes" id="UP000005710"/>
    </source>
</evidence>
<evidence type="ECO:0000256" key="1">
    <source>
        <dbReference type="ARBA" id="ARBA00004651"/>
    </source>
</evidence>
<keyword evidence="3" id="KW-1003">Cell membrane</keyword>
<evidence type="ECO:0000256" key="2">
    <source>
        <dbReference type="ARBA" id="ARBA00022448"/>
    </source>
</evidence>
<feature type="transmembrane region" description="Helical" evidence="10">
    <location>
        <begin position="307"/>
        <end position="326"/>
    </location>
</feature>
<evidence type="ECO:0000256" key="6">
    <source>
        <dbReference type="ARBA" id="ARBA00022970"/>
    </source>
</evidence>
<protein>
    <submittedName>
        <fullName evidence="11">Amino acid/amide ABC transporter membrane protein 1, HAAT family</fullName>
    </submittedName>
</protein>
<dbReference type="CDD" id="cd06582">
    <property type="entry name" value="TM_PBP1_LivH_like"/>
    <property type="match status" value="1"/>
</dbReference>
<dbReference type="PANTHER" id="PTHR11795:SF371">
    <property type="entry name" value="HIGH-AFFINITY BRANCHED-CHAIN AMINO ACID TRANSPORT SYSTEM PERMEASE PROTEIN LIVH"/>
    <property type="match status" value="1"/>
</dbReference>
<keyword evidence="8 10" id="KW-0472">Membrane</keyword>
<dbReference type="HOGENOM" id="CLU_039929_3_0_9"/>
<evidence type="ECO:0000256" key="7">
    <source>
        <dbReference type="ARBA" id="ARBA00022989"/>
    </source>
</evidence>
<dbReference type="AlphaFoldDB" id="K6Q1E3"/>
<accession>K6Q1E3</accession>
<comment type="subcellular location">
    <subcellularLocation>
        <location evidence="1">Cell membrane</location>
        <topology evidence="1">Multi-pass membrane protein</topology>
    </subcellularLocation>
</comment>
<dbReference type="PANTHER" id="PTHR11795">
    <property type="entry name" value="BRANCHED-CHAIN AMINO ACID TRANSPORT SYSTEM PERMEASE PROTEIN LIVH"/>
    <property type="match status" value="1"/>
</dbReference>
<evidence type="ECO:0000313" key="11">
    <source>
        <dbReference type="EMBL" id="EKP94779.1"/>
    </source>
</evidence>
<dbReference type="GO" id="GO:0042941">
    <property type="term" value="P:D-alanine transmembrane transport"/>
    <property type="evidence" value="ECO:0007669"/>
    <property type="project" value="TreeGrafter"/>
</dbReference>
<sequence>MQTTAQTTVQKVAEGARVRRWGVLTLIVLLVVAYVGIYGLQQLINGLQLGAIYALIAVGYTMVYGVVKMINFAHGDVYMVGAYVAFAVTAAAAAGDVTPGQALVLFAVGLVAAMAGCALLGALIERTAYRPLRNQPRLAALTTAIGVSLLLENLMQIIAGPNPRPFPGLIPLRQVDLAGIVINLRFGVAFLIALVMMAGLQYLVMRTRVGKAMRAVAYDLDAARLMGIDVNRIIAAVFMLGSALAACAGVLVGVTYARIDPFMGIIPGLKAFVAAVLGGIGSIPGAMLGGLLMGMAEVGVASVRSELTGAVAFLVLIIVLLFKPTGLLGERVYDKV</sequence>
<comment type="similarity">
    <text evidence="9">Belongs to the binding-protein-dependent transport system permease family. LivHM subfamily.</text>
</comment>
<keyword evidence="7 10" id="KW-1133">Transmembrane helix</keyword>
<dbReference type="EMBL" id="AENY02000002">
    <property type="protein sequence ID" value="EKP94779.1"/>
    <property type="molecule type" value="Genomic_DNA"/>
</dbReference>
<evidence type="ECO:0000256" key="5">
    <source>
        <dbReference type="ARBA" id="ARBA00022692"/>
    </source>
</evidence>
<feature type="transmembrane region" description="Helical" evidence="10">
    <location>
        <begin position="271"/>
        <end position="295"/>
    </location>
</feature>
<evidence type="ECO:0000256" key="4">
    <source>
        <dbReference type="ARBA" id="ARBA00022519"/>
    </source>
</evidence>
<reference evidence="11" key="2">
    <citation type="submission" date="2012-10" db="EMBL/GenBank/DDBJ databases">
        <title>Improved high-quality draft of Thermaerobacter subterraneus C21, DSM 13965.</title>
        <authorList>
            <consortium name="DOE Joint Genome Institute"/>
            <person name="Eisen J."/>
            <person name="Huntemann M."/>
            <person name="Wei C.-L."/>
            <person name="Han J."/>
            <person name="Detter J.C."/>
            <person name="Han C."/>
            <person name="Tapia R."/>
            <person name="Chen A."/>
            <person name="Kyrpides N."/>
            <person name="Mavromatis K."/>
            <person name="Markowitz V."/>
            <person name="Szeto E."/>
            <person name="Ivanova N."/>
            <person name="Mikhailova N."/>
            <person name="Ovchinnikova G."/>
            <person name="Pagani I."/>
            <person name="Pati A."/>
            <person name="Goodwin L."/>
            <person name="Nordberg H.P."/>
            <person name="Cantor M.N."/>
            <person name="Hua S.X."/>
            <person name="Woyke T."/>
            <person name="Eisen J."/>
            <person name="Klenk H.-P."/>
        </authorList>
    </citation>
    <scope>NUCLEOTIDE SEQUENCE [LARGE SCALE GENOMIC DNA]</scope>
    <source>
        <strain evidence="11">DSM 13965</strain>
    </source>
</reference>
<dbReference type="GO" id="GO:1903806">
    <property type="term" value="P:L-isoleucine import across plasma membrane"/>
    <property type="evidence" value="ECO:0007669"/>
    <property type="project" value="TreeGrafter"/>
</dbReference>
<feature type="transmembrane region" description="Helical" evidence="10">
    <location>
        <begin position="46"/>
        <end position="65"/>
    </location>
</feature>
<dbReference type="GO" id="GO:0015190">
    <property type="term" value="F:L-leucine transmembrane transporter activity"/>
    <property type="evidence" value="ECO:0007669"/>
    <property type="project" value="TreeGrafter"/>
</dbReference>
<evidence type="ECO:0000256" key="8">
    <source>
        <dbReference type="ARBA" id="ARBA00023136"/>
    </source>
</evidence>
<dbReference type="InterPro" id="IPR001851">
    <property type="entry name" value="ABC_transp_permease"/>
</dbReference>
<feature type="transmembrane region" description="Helical" evidence="10">
    <location>
        <begin position="233"/>
        <end position="259"/>
    </location>
</feature>
<feature type="transmembrane region" description="Helical" evidence="10">
    <location>
        <begin position="21"/>
        <end position="40"/>
    </location>
</feature>
<dbReference type="GO" id="GO:0015808">
    <property type="term" value="P:L-alanine transport"/>
    <property type="evidence" value="ECO:0007669"/>
    <property type="project" value="TreeGrafter"/>
</dbReference>
<organism evidence="11 12">
    <name type="scientific">Thermaerobacter subterraneus DSM 13965</name>
    <dbReference type="NCBI Taxonomy" id="867903"/>
    <lineage>
        <taxon>Bacteria</taxon>
        <taxon>Bacillati</taxon>
        <taxon>Bacillota</taxon>
        <taxon>Clostridia</taxon>
        <taxon>Eubacteriales</taxon>
        <taxon>Clostridiales Family XVII. Incertae Sedis</taxon>
        <taxon>Thermaerobacter</taxon>
    </lineage>
</organism>
<dbReference type="STRING" id="867903.ThesuDRAFT_00483"/>
<dbReference type="GO" id="GO:0005304">
    <property type="term" value="F:L-valine transmembrane transporter activity"/>
    <property type="evidence" value="ECO:0007669"/>
    <property type="project" value="TreeGrafter"/>
</dbReference>
<keyword evidence="4" id="KW-0997">Cell inner membrane</keyword>
<name>K6Q1E3_9FIRM</name>
<feature type="transmembrane region" description="Helical" evidence="10">
    <location>
        <begin position="178"/>
        <end position="204"/>
    </location>
</feature>
<evidence type="ECO:0000256" key="9">
    <source>
        <dbReference type="ARBA" id="ARBA00037998"/>
    </source>
</evidence>
<evidence type="ECO:0000256" key="3">
    <source>
        <dbReference type="ARBA" id="ARBA00022475"/>
    </source>
</evidence>
<dbReference type="Proteomes" id="UP000005710">
    <property type="component" value="Unassembled WGS sequence"/>
</dbReference>
<comment type="caution">
    <text evidence="11">The sequence shown here is derived from an EMBL/GenBank/DDBJ whole genome shotgun (WGS) entry which is preliminary data.</text>
</comment>
<dbReference type="Pfam" id="PF02653">
    <property type="entry name" value="BPD_transp_2"/>
    <property type="match status" value="1"/>
</dbReference>
<keyword evidence="5 10" id="KW-0812">Transmembrane</keyword>
<keyword evidence="12" id="KW-1185">Reference proteome</keyword>
<proteinExistence type="inferred from homology"/>
<dbReference type="GO" id="GO:0015192">
    <property type="term" value="F:L-phenylalanine transmembrane transporter activity"/>
    <property type="evidence" value="ECO:0007669"/>
    <property type="project" value="TreeGrafter"/>
</dbReference>
<dbReference type="GO" id="GO:0015188">
    <property type="term" value="F:L-isoleucine transmembrane transporter activity"/>
    <property type="evidence" value="ECO:0007669"/>
    <property type="project" value="TreeGrafter"/>
</dbReference>
<reference evidence="11" key="1">
    <citation type="submission" date="2010-10" db="EMBL/GenBank/DDBJ databases">
        <authorList>
            <consortium name="US DOE Joint Genome Institute (JGI-PGF)"/>
            <person name="Lucas S."/>
            <person name="Copeland A."/>
            <person name="Lapidus A."/>
            <person name="Bruce D."/>
            <person name="Goodwin L."/>
            <person name="Pitluck S."/>
            <person name="Kyrpides N."/>
            <person name="Mavromatis K."/>
            <person name="Detter J.C."/>
            <person name="Han C."/>
            <person name="Land M."/>
            <person name="Hauser L."/>
            <person name="Markowitz V."/>
            <person name="Cheng J.-F."/>
            <person name="Hugenholtz P."/>
            <person name="Woyke T."/>
            <person name="Wu D."/>
            <person name="Pukall R."/>
            <person name="Wahrenburg C."/>
            <person name="Brambilla E."/>
            <person name="Klenk H.-P."/>
            <person name="Eisen J.A."/>
        </authorList>
    </citation>
    <scope>NUCLEOTIDE SEQUENCE [LARGE SCALE GENOMIC DNA]</scope>
    <source>
        <strain evidence="11">DSM 13965</strain>
    </source>
</reference>
<evidence type="ECO:0000256" key="10">
    <source>
        <dbReference type="SAM" id="Phobius"/>
    </source>
</evidence>
<keyword evidence="6" id="KW-0029">Amino-acid transport</keyword>